<name>A0ACD4VMH7_9CAUL</name>
<evidence type="ECO:0000313" key="1">
    <source>
        <dbReference type="EMBL" id="WOB78459.1"/>
    </source>
</evidence>
<keyword evidence="2" id="KW-1185">Reference proteome</keyword>
<reference evidence="1" key="1">
    <citation type="submission" date="2023-03" db="EMBL/GenBank/DDBJ databases">
        <title>Genome sequence of Brevundimonas nasdae SJTX8.</title>
        <authorList>
            <person name="Liang R."/>
        </authorList>
    </citation>
    <scope>NUCLEOTIDE SEQUENCE</scope>
    <source>
        <strain evidence="1">X8</strain>
    </source>
</reference>
<dbReference type="Proteomes" id="UP001302493">
    <property type="component" value="Chromosome"/>
</dbReference>
<evidence type="ECO:0000313" key="2">
    <source>
        <dbReference type="Proteomes" id="UP001302493"/>
    </source>
</evidence>
<gene>
    <name evidence="1" type="ORF">PZA08_14310</name>
</gene>
<dbReference type="EMBL" id="CP119180">
    <property type="protein sequence ID" value="WOB78459.1"/>
    <property type="molecule type" value="Genomic_DNA"/>
</dbReference>
<organism evidence="1 2">
    <name type="scientific">Brevundimonas nasdae</name>
    <dbReference type="NCBI Taxonomy" id="172043"/>
    <lineage>
        <taxon>Bacteria</taxon>
        <taxon>Pseudomonadati</taxon>
        <taxon>Pseudomonadota</taxon>
        <taxon>Alphaproteobacteria</taxon>
        <taxon>Caulobacterales</taxon>
        <taxon>Caulobacteraceae</taxon>
        <taxon>Brevundimonas</taxon>
    </lineage>
</organism>
<proteinExistence type="predicted"/>
<accession>A0ACD4VMH7</accession>
<protein>
    <submittedName>
        <fullName evidence="1">Uncharacterized protein</fullName>
    </submittedName>
</protein>
<sequence length="167" mass="17955">MDSPMRNVCAMIGLAVLLLGCAADRPPSKPSAIGMMSDQGTELERCVPLKTKVIFSCWWSGPDAPLTHCVNYAEDEPSCGLKAQVGAYLNRGAPGGGNAYERKSGTWQLISFYADSEGRVGMAAERMDGTRFLSRHDQSPPASGSTVPPVWPRWPRGLEFGPEQAAP</sequence>